<feature type="domain" description="PASTA" evidence="6">
    <location>
        <begin position="672"/>
        <end position="742"/>
    </location>
</feature>
<dbReference type="PROSITE" id="PS51178">
    <property type="entry name" value="PASTA"/>
    <property type="match status" value="1"/>
</dbReference>
<dbReference type="Gene3D" id="3.90.1310.10">
    <property type="entry name" value="Penicillin-binding protein 2a (Domain 2)"/>
    <property type="match status" value="1"/>
</dbReference>
<evidence type="ECO:0000256" key="4">
    <source>
        <dbReference type="SAM" id="MobiDB-lite"/>
    </source>
</evidence>
<accession>A0A498CKB5</accession>
<name>A0A498CKB5_9FIRM</name>
<keyword evidence="5" id="KW-0812">Transmembrane</keyword>
<feature type="transmembrane region" description="Helical" evidence="5">
    <location>
        <begin position="12"/>
        <end position="33"/>
    </location>
</feature>
<dbReference type="EMBL" id="RCHT01000022">
    <property type="protein sequence ID" value="RLL09129.1"/>
    <property type="molecule type" value="Genomic_DNA"/>
</dbReference>
<dbReference type="CDD" id="cd06577">
    <property type="entry name" value="PASTA_pknB"/>
    <property type="match status" value="1"/>
</dbReference>
<dbReference type="InterPro" id="IPR036138">
    <property type="entry name" value="PBP_dimer_sf"/>
</dbReference>
<dbReference type="Proteomes" id="UP000276301">
    <property type="component" value="Unassembled WGS sequence"/>
</dbReference>
<dbReference type="Pfam" id="PF03793">
    <property type="entry name" value="PASTA"/>
    <property type="match status" value="2"/>
</dbReference>
<dbReference type="Gene3D" id="3.40.710.10">
    <property type="entry name" value="DD-peptidase/beta-lactamase superfamily"/>
    <property type="match status" value="1"/>
</dbReference>
<evidence type="ECO:0000256" key="1">
    <source>
        <dbReference type="ARBA" id="ARBA00004370"/>
    </source>
</evidence>
<dbReference type="SUPFAM" id="SSF56519">
    <property type="entry name" value="Penicillin binding protein dimerisation domain"/>
    <property type="match status" value="1"/>
</dbReference>
<sequence length="749" mass="81641">MAKPPTYHMRSRMIVVLVAMIVFGFCVVLHQLFKLQVVEGEALQARALQQQLRSERIGAKRGTIYDTNGNPLAKSATVWSVCVAPGLIDTPEKESDVTAALEKFLELDKESIQKKLALKGTLYQVVKTKVEKPQADELMTFVSENGLTGLIFLEQDTRRYYPYGNFASAVLGFANDDNHGAYGLESYYEKVLAGTPGRVVSMKNSRGVDMDLQYSQEYAAKDGDSLVLTIDETIQHFLEKNLEIALPEHKVRNRVTGVVMDVKTGAVLAMASKPDFDPNNPYEILDDTKREELENLKTVATKEEYDQALREAWYAQWRNYAISDPYEPGSVFKIITASGALECGAVTRQSTFYCSGATTVNGTPYHCWVWASRGEGHGQQDLEHAIMNSCNPAFIDIGQRMGAQNFAEYFSNFGLTEKTGIDLPGEATSIYHARYTINDLASSSFGQTFKVTPIQLITAASAAVNGGKLMQPYIVKQIVDAEGNVISNTEPVVKRQVVSEDISREISLMLEQVVANGSGRQAQIPGYRVGGKTGTSEQLDSPKLKSEGRTPNTLSFFGFAPVEDPQVACLVLIDDPDIYNAYGSTVAAPIVGAVLADTLPYMGIEPQYTEEELANVATKAEYLINLDLHDAQYKCRVSGLKYRVVGNGTKVLRQIPEVGETIPEGGTIVLYTEEEGAGDLIPVPDVVGKTVEEANRSIVGAGLNISISGEQIEGTHQVVSSQTPAAGEQVEAGTVVTIQCVESTAPVTE</sequence>
<dbReference type="Pfam" id="PF00905">
    <property type="entry name" value="Transpeptidase"/>
    <property type="match status" value="1"/>
</dbReference>
<dbReference type="PANTHER" id="PTHR30627:SF1">
    <property type="entry name" value="PEPTIDOGLYCAN D,D-TRANSPEPTIDASE FTSI"/>
    <property type="match status" value="1"/>
</dbReference>
<keyword evidence="8" id="KW-1185">Reference proteome</keyword>
<dbReference type="SUPFAM" id="SSF54184">
    <property type="entry name" value="Penicillin-binding protein 2x (pbp-2x), c-terminal domain"/>
    <property type="match status" value="2"/>
</dbReference>
<comment type="subcellular location">
    <subcellularLocation>
        <location evidence="1">Membrane</location>
    </subcellularLocation>
</comment>
<dbReference type="CDD" id="cd06576">
    <property type="entry name" value="PASTA_Pbp2x-like_1"/>
    <property type="match status" value="1"/>
</dbReference>
<organism evidence="7 8">
    <name type="scientific">Anaerotruncus massiliensis</name>
    <name type="common">ex Liu et al. 2021</name>
    <dbReference type="NCBI Taxonomy" id="2321404"/>
    <lineage>
        <taxon>Bacteria</taxon>
        <taxon>Bacillati</taxon>
        <taxon>Bacillota</taxon>
        <taxon>Clostridia</taxon>
        <taxon>Eubacteriales</taxon>
        <taxon>Oscillospiraceae</taxon>
        <taxon>Anaerotruncus</taxon>
    </lineage>
</organism>
<protein>
    <submittedName>
        <fullName evidence="7">PASTA domain-containing protein</fullName>
    </submittedName>
</protein>
<dbReference type="InterPro" id="IPR005311">
    <property type="entry name" value="PBP_dimer"/>
</dbReference>
<dbReference type="SMART" id="SM00740">
    <property type="entry name" value="PASTA"/>
    <property type="match status" value="2"/>
</dbReference>
<dbReference type="InterPro" id="IPR001460">
    <property type="entry name" value="PCN-bd_Tpept"/>
</dbReference>
<dbReference type="InterPro" id="IPR005543">
    <property type="entry name" value="PASTA_dom"/>
</dbReference>
<dbReference type="AlphaFoldDB" id="A0A498CKB5"/>
<reference evidence="7 8" key="1">
    <citation type="submission" date="2018-10" db="EMBL/GenBank/DDBJ databases">
        <title>Anaerotruncus faecis sp. nov., isolated from human feces.</title>
        <authorList>
            <person name="Wang Y.-J."/>
        </authorList>
    </citation>
    <scope>NUCLEOTIDE SEQUENCE [LARGE SCALE GENOMIC DNA]</scope>
    <source>
        <strain evidence="7 8">22A2-44</strain>
    </source>
</reference>
<evidence type="ECO:0000259" key="6">
    <source>
        <dbReference type="PROSITE" id="PS51178"/>
    </source>
</evidence>
<evidence type="ECO:0000313" key="8">
    <source>
        <dbReference type="Proteomes" id="UP000276301"/>
    </source>
</evidence>
<dbReference type="Gene3D" id="3.30.10.20">
    <property type="match status" value="1"/>
</dbReference>
<dbReference type="InterPro" id="IPR012338">
    <property type="entry name" value="Beta-lactam/transpept-like"/>
</dbReference>
<evidence type="ECO:0000256" key="2">
    <source>
        <dbReference type="ARBA" id="ARBA00007171"/>
    </source>
</evidence>
<evidence type="ECO:0000256" key="3">
    <source>
        <dbReference type="ARBA" id="ARBA00023136"/>
    </source>
</evidence>
<feature type="region of interest" description="Disordered" evidence="4">
    <location>
        <begin position="527"/>
        <end position="547"/>
    </location>
</feature>
<comment type="similarity">
    <text evidence="2">Belongs to the transpeptidase family.</text>
</comment>
<dbReference type="Pfam" id="PF03717">
    <property type="entry name" value="PBP_dimer"/>
    <property type="match status" value="1"/>
</dbReference>
<dbReference type="PANTHER" id="PTHR30627">
    <property type="entry name" value="PEPTIDOGLYCAN D,D-TRANSPEPTIDASE"/>
    <property type="match status" value="1"/>
</dbReference>
<proteinExistence type="inferred from homology"/>
<dbReference type="GO" id="GO:0005886">
    <property type="term" value="C:plasma membrane"/>
    <property type="evidence" value="ECO:0007669"/>
    <property type="project" value="TreeGrafter"/>
</dbReference>
<dbReference type="GO" id="GO:0071555">
    <property type="term" value="P:cell wall organization"/>
    <property type="evidence" value="ECO:0007669"/>
    <property type="project" value="TreeGrafter"/>
</dbReference>
<dbReference type="InterPro" id="IPR050515">
    <property type="entry name" value="Beta-lactam/transpept"/>
</dbReference>
<gene>
    <name evidence="7" type="ORF">D4A47_10675</name>
</gene>
<dbReference type="SUPFAM" id="SSF56601">
    <property type="entry name" value="beta-lactamase/transpeptidase-like"/>
    <property type="match status" value="1"/>
</dbReference>
<keyword evidence="3 5" id="KW-0472">Membrane</keyword>
<evidence type="ECO:0000256" key="5">
    <source>
        <dbReference type="SAM" id="Phobius"/>
    </source>
</evidence>
<comment type="caution">
    <text evidence="7">The sequence shown here is derived from an EMBL/GenBank/DDBJ whole genome shotgun (WGS) entry which is preliminary data.</text>
</comment>
<evidence type="ECO:0000313" key="7">
    <source>
        <dbReference type="EMBL" id="RLL09129.1"/>
    </source>
</evidence>
<keyword evidence="5" id="KW-1133">Transmembrane helix</keyword>
<dbReference type="GO" id="GO:0008658">
    <property type="term" value="F:penicillin binding"/>
    <property type="evidence" value="ECO:0007669"/>
    <property type="project" value="InterPro"/>
</dbReference>